<reference evidence="1" key="1">
    <citation type="journal article" date="2021" name="New Phytol.">
        <title>Evolutionary innovations through gain and loss of genes in the ectomycorrhizal Boletales.</title>
        <authorList>
            <person name="Wu G."/>
            <person name="Miyauchi S."/>
            <person name="Morin E."/>
            <person name="Kuo A."/>
            <person name="Drula E."/>
            <person name="Varga T."/>
            <person name="Kohler A."/>
            <person name="Feng B."/>
            <person name="Cao Y."/>
            <person name="Lipzen A."/>
            <person name="Daum C."/>
            <person name="Hundley H."/>
            <person name="Pangilinan J."/>
            <person name="Johnson J."/>
            <person name="Barry K."/>
            <person name="LaButti K."/>
            <person name="Ng V."/>
            <person name="Ahrendt S."/>
            <person name="Min B."/>
            <person name="Choi I.G."/>
            <person name="Park H."/>
            <person name="Plett J.M."/>
            <person name="Magnuson J."/>
            <person name="Spatafora J.W."/>
            <person name="Nagy L.G."/>
            <person name="Henrissat B."/>
            <person name="Grigoriev I.V."/>
            <person name="Yang Z.L."/>
            <person name="Xu J."/>
            <person name="Martin F.M."/>
        </authorList>
    </citation>
    <scope>NUCLEOTIDE SEQUENCE</scope>
    <source>
        <strain evidence="1">ATCC 28755</strain>
    </source>
</reference>
<dbReference type="Proteomes" id="UP000790377">
    <property type="component" value="Unassembled WGS sequence"/>
</dbReference>
<organism evidence="1 2">
    <name type="scientific">Hygrophoropsis aurantiaca</name>
    <dbReference type="NCBI Taxonomy" id="72124"/>
    <lineage>
        <taxon>Eukaryota</taxon>
        <taxon>Fungi</taxon>
        <taxon>Dikarya</taxon>
        <taxon>Basidiomycota</taxon>
        <taxon>Agaricomycotina</taxon>
        <taxon>Agaricomycetes</taxon>
        <taxon>Agaricomycetidae</taxon>
        <taxon>Boletales</taxon>
        <taxon>Coniophorineae</taxon>
        <taxon>Hygrophoropsidaceae</taxon>
        <taxon>Hygrophoropsis</taxon>
    </lineage>
</organism>
<evidence type="ECO:0000313" key="1">
    <source>
        <dbReference type="EMBL" id="KAH7916373.1"/>
    </source>
</evidence>
<gene>
    <name evidence="1" type="ORF">BJ138DRAFT_463673</name>
</gene>
<keyword evidence="2" id="KW-1185">Reference proteome</keyword>
<comment type="caution">
    <text evidence="1">The sequence shown here is derived from an EMBL/GenBank/DDBJ whole genome shotgun (WGS) entry which is preliminary data.</text>
</comment>
<protein>
    <submittedName>
        <fullName evidence="1">Uncharacterized protein</fullName>
    </submittedName>
</protein>
<sequence>MEAAIISDIRVLQATRMCQLAAAVIIIYDHVQTFNKEVSLIWNPGSVVSILYFLNRYVGDAIILISATLFIGTSFSTEVSHVMFQFQVWGPFVSVWTTQVIMQLRIFAMYRKSKKILLLTSVGFAAEIAAIATVLVMHFDQSLTYTNEPIPGFRMCSTSTIGKAFTAIYIPIFCFEFLLFALALFVVFESMAKTKEIRGSRRLHRTMDMIVKSSTVYFFIETSGCAVATGIYLGLPSVYIEIANAFLVATTVVLGSRLVINTRDFYSCPQDMEYNSLDAWPLIHLSSGGVPTEVSVFRDSGEV</sequence>
<dbReference type="EMBL" id="MU267591">
    <property type="protein sequence ID" value="KAH7916373.1"/>
    <property type="molecule type" value="Genomic_DNA"/>
</dbReference>
<proteinExistence type="predicted"/>
<accession>A0ACB8ATN1</accession>
<name>A0ACB8ATN1_9AGAM</name>
<evidence type="ECO:0000313" key="2">
    <source>
        <dbReference type="Proteomes" id="UP000790377"/>
    </source>
</evidence>